<reference evidence="1" key="2">
    <citation type="journal article" date="2024" name="Plant">
        <title>Genomic evolution and insights into agronomic trait innovations of Sesamum species.</title>
        <authorList>
            <person name="Miao H."/>
            <person name="Wang L."/>
            <person name="Qu L."/>
            <person name="Liu H."/>
            <person name="Sun Y."/>
            <person name="Le M."/>
            <person name="Wang Q."/>
            <person name="Wei S."/>
            <person name="Zheng Y."/>
            <person name="Lin W."/>
            <person name="Duan Y."/>
            <person name="Cao H."/>
            <person name="Xiong S."/>
            <person name="Wang X."/>
            <person name="Wei L."/>
            <person name="Li C."/>
            <person name="Ma Q."/>
            <person name="Ju M."/>
            <person name="Zhao R."/>
            <person name="Li G."/>
            <person name="Mu C."/>
            <person name="Tian Q."/>
            <person name="Mei H."/>
            <person name="Zhang T."/>
            <person name="Gao T."/>
            <person name="Zhang H."/>
        </authorList>
    </citation>
    <scope>NUCLEOTIDE SEQUENCE</scope>
    <source>
        <strain evidence="1">G02</strain>
    </source>
</reference>
<sequence>MKNENHFPSLLHPIFNQAIFRYELCFNGEKVIKAATAPHAQGGENGRTQIYNSHLTNGERNAVDGENTAVDTFRWSCCRRPLPQKIMQSIGIPLPLEHVEVLEDNLEWDDISWSQTGAWISGREYHLARAHFLSPN</sequence>
<evidence type="ECO:0000313" key="1">
    <source>
        <dbReference type="EMBL" id="KAL0379313.1"/>
    </source>
</evidence>
<accession>A0AAW2RHJ8</accession>
<reference evidence="1" key="1">
    <citation type="submission" date="2020-06" db="EMBL/GenBank/DDBJ databases">
        <authorList>
            <person name="Li T."/>
            <person name="Hu X."/>
            <person name="Zhang T."/>
            <person name="Song X."/>
            <person name="Zhang H."/>
            <person name="Dai N."/>
            <person name="Sheng W."/>
            <person name="Hou X."/>
            <person name="Wei L."/>
        </authorList>
    </citation>
    <scope>NUCLEOTIDE SEQUENCE</scope>
    <source>
        <strain evidence="1">G02</strain>
        <tissue evidence="1">Leaf</tissue>
    </source>
</reference>
<dbReference type="AlphaFoldDB" id="A0AAW2RHJ8"/>
<name>A0AAW2RHJ8_SESRA</name>
<comment type="caution">
    <text evidence="1">The sequence shown here is derived from an EMBL/GenBank/DDBJ whole genome shotgun (WGS) entry which is preliminary data.</text>
</comment>
<gene>
    <name evidence="1" type="ORF">Sradi_3236800</name>
</gene>
<protein>
    <submittedName>
        <fullName evidence="1">Uncharacterized protein</fullName>
    </submittedName>
</protein>
<dbReference type="EMBL" id="JACGWJ010000013">
    <property type="protein sequence ID" value="KAL0379313.1"/>
    <property type="molecule type" value="Genomic_DNA"/>
</dbReference>
<organism evidence="1">
    <name type="scientific">Sesamum radiatum</name>
    <name type="common">Black benniseed</name>
    <dbReference type="NCBI Taxonomy" id="300843"/>
    <lineage>
        <taxon>Eukaryota</taxon>
        <taxon>Viridiplantae</taxon>
        <taxon>Streptophyta</taxon>
        <taxon>Embryophyta</taxon>
        <taxon>Tracheophyta</taxon>
        <taxon>Spermatophyta</taxon>
        <taxon>Magnoliopsida</taxon>
        <taxon>eudicotyledons</taxon>
        <taxon>Gunneridae</taxon>
        <taxon>Pentapetalae</taxon>
        <taxon>asterids</taxon>
        <taxon>lamiids</taxon>
        <taxon>Lamiales</taxon>
        <taxon>Pedaliaceae</taxon>
        <taxon>Sesamum</taxon>
    </lineage>
</organism>
<proteinExistence type="predicted"/>